<dbReference type="RefSeq" id="WP_137332960.1">
    <property type="nucleotide sequence ID" value="NZ_CP040077.1"/>
</dbReference>
<keyword evidence="4" id="KW-1185">Reference proteome</keyword>
<dbReference type="AlphaFoldDB" id="A0A4P8IPT5"/>
<dbReference type="PRINTS" id="PR01002">
    <property type="entry name" value="FLGFLGJ"/>
</dbReference>
<dbReference type="GO" id="GO:0071973">
    <property type="term" value="P:bacterial-type flagellum-dependent cell motility"/>
    <property type="evidence" value="ECO:0007669"/>
    <property type="project" value="TreeGrafter"/>
</dbReference>
<evidence type="ECO:0000259" key="2">
    <source>
        <dbReference type="SMART" id="SM00047"/>
    </source>
</evidence>
<evidence type="ECO:0000256" key="1">
    <source>
        <dbReference type="ARBA" id="ARBA00022801"/>
    </source>
</evidence>
<dbReference type="KEGG" id="tvl:FAZ95_13720"/>
<sequence>MTPQQFIAAIAPAARACARTARVPASVTVAQAALESGWGLHAPGLNLFGIKADRFWHGPFTTQLTHEVTDGRVVQVTARFRAYENWLGSIDDHAAFLIRNPRYKPAFACTNGPAFATAIARCGYSTAPTYAAMVIAIIRAHHLTLLDVA</sequence>
<dbReference type="Gene3D" id="1.10.530.10">
    <property type="match status" value="1"/>
</dbReference>
<gene>
    <name evidence="3" type="ORF">FAZ95_13720</name>
</gene>
<dbReference type="EMBL" id="CP040077">
    <property type="protein sequence ID" value="QCP50141.1"/>
    <property type="molecule type" value="Genomic_DNA"/>
</dbReference>
<dbReference type="SMART" id="SM00047">
    <property type="entry name" value="LYZ2"/>
    <property type="match status" value="1"/>
</dbReference>
<organism evidence="3 4">
    <name type="scientific">Trinickia violacea</name>
    <dbReference type="NCBI Taxonomy" id="2571746"/>
    <lineage>
        <taxon>Bacteria</taxon>
        <taxon>Pseudomonadati</taxon>
        <taxon>Pseudomonadota</taxon>
        <taxon>Betaproteobacteria</taxon>
        <taxon>Burkholderiales</taxon>
        <taxon>Burkholderiaceae</taxon>
        <taxon>Trinickia</taxon>
    </lineage>
</organism>
<dbReference type="Gene3D" id="2.10.70.40">
    <property type="entry name" value="peptidoglycan hydrolase"/>
    <property type="match status" value="1"/>
</dbReference>
<reference evidence="3 4" key="1">
    <citation type="submission" date="2019-05" db="EMBL/GenBank/DDBJ databases">
        <title>Burkholderia sp. DHOD12, isolated from subtropical forest soil.</title>
        <authorList>
            <person name="Gao Z.-H."/>
            <person name="Qiu L.-H."/>
        </authorList>
    </citation>
    <scope>NUCLEOTIDE SEQUENCE [LARGE SCALE GENOMIC DNA]</scope>
    <source>
        <strain evidence="3 4">DHOD12</strain>
    </source>
</reference>
<dbReference type="Pfam" id="PF01832">
    <property type="entry name" value="Glucosaminidase"/>
    <property type="match status" value="1"/>
</dbReference>
<dbReference type="PANTHER" id="PTHR33308">
    <property type="entry name" value="PEPTIDOGLYCAN HYDROLASE FLGJ"/>
    <property type="match status" value="1"/>
</dbReference>
<dbReference type="InterPro" id="IPR051056">
    <property type="entry name" value="Glycosyl_Hydrolase_73"/>
</dbReference>
<dbReference type="GO" id="GO:0004040">
    <property type="term" value="F:amidase activity"/>
    <property type="evidence" value="ECO:0007669"/>
    <property type="project" value="InterPro"/>
</dbReference>
<dbReference type="OrthoDB" id="289937at2"/>
<dbReference type="PANTHER" id="PTHR33308:SF9">
    <property type="entry name" value="PEPTIDOGLYCAN HYDROLASE FLGJ"/>
    <property type="match status" value="1"/>
</dbReference>
<name>A0A4P8IPT5_9BURK</name>
<dbReference type="InterPro" id="IPR002901">
    <property type="entry name" value="MGlyc_endo_b_GlcNAc-like_dom"/>
</dbReference>
<feature type="domain" description="Mannosyl-glycoprotein endo-beta-N-acetylglucosamidase-like" evidence="2">
    <location>
        <begin position="3"/>
        <end position="147"/>
    </location>
</feature>
<dbReference type="Proteomes" id="UP000298656">
    <property type="component" value="Chromosome 1"/>
</dbReference>
<protein>
    <submittedName>
        <fullName evidence="3">Mannosyl-glycoprotein endo-beta-N-acetylglucosamidase</fullName>
    </submittedName>
</protein>
<accession>A0A4P8IPT5</accession>
<keyword evidence="1" id="KW-0378">Hydrolase</keyword>
<proteinExistence type="predicted"/>
<evidence type="ECO:0000313" key="3">
    <source>
        <dbReference type="EMBL" id="QCP50141.1"/>
    </source>
</evidence>
<evidence type="ECO:0000313" key="4">
    <source>
        <dbReference type="Proteomes" id="UP000298656"/>
    </source>
</evidence>